<keyword evidence="1" id="KW-0547">Nucleotide-binding</keyword>
<evidence type="ECO:0000313" key="6">
    <source>
        <dbReference type="EMBL" id="NYG03226.1"/>
    </source>
</evidence>
<dbReference type="Gene3D" id="3.30.450.40">
    <property type="match status" value="1"/>
</dbReference>
<dbReference type="AlphaFoldDB" id="A0A852WBP7"/>
<dbReference type="PRINTS" id="PR01590">
    <property type="entry name" value="HTHFIS"/>
</dbReference>
<dbReference type="GO" id="GO:0043565">
    <property type="term" value="F:sequence-specific DNA binding"/>
    <property type="evidence" value="ECO:0007669"/>
    <property type="project" value="InterPro"/>
</dbReference>
<keyword evidence="3" id="KW-0805">Transcription regulation</keyword>
<dbReference type="InterPro" id="IPR002078">
    <property type="entry name" value="Sigma_54_int"/>
</dbReference>
<evidence type="ECO:0000313" key="7">
    <source>
        <dbReference type="Proteomes" id="UP000549695"/>
    </source>
</evidence>
<evidence type="ECO:0000256" key="2">
    <source>
        <dbReference type="ARBA" id="ARBA00022840"/>
    </source>
</evidence>
<dbReference type="EMBL" id="JACCCZ010000001">
    <property type="protein sequence ID" value="NYG03226.1"/>
    <property type="molecule type" value="Genomic_DNA"/>
</dbReference>
<reference evidence="6 7" key="1">
    <citation type="submission" date="2020-07" db="EMBL/GenBank/DDBJ databases">
        <title>Sequencing the genomes of 1000 actinobacteria strains.</title>
        <authorList>
            <person name="Klenk H.-P."/>
        </authorList>
    </citation>
    <scope>NUCLEOTIDE SEQUENCE [LARGE SCALE GENOMIC DNA]</scope>
    <source>
        <strain evidence="6 7">DSM 44749</strain>
    </source>
</reference>
<dbReference type="InterPro" id="IPR002197">
    <property type="entry name" value="HTH_Fis"/>
</dbReference>
<feature type="domain" description="Sigma-54 factor interaction" evidence="5">
    <location>
        <begin position="326"/>
        <end position="402"/>
    </location>
</feature>
<dbReference type="Pfam" id="PF02954">
    <property type="entry name" value="HTH_8"/>
    <property type="match status" value="1"/>
</dbReference>
<evidence type="ECO:0000259" key="5">
    <source>
        <dbReference type="PROSITE" id="PS50045"/>
    </source>
</evidence>
<dbReference type="RefSeq" id="WP_301549026.1">
    <property type="nucleotide sequence ID" value="NZ_BAAAJZ010000003.1"/>
</dbReference>
<dbReference type="PROSITE" id="PS50045">
    <property type="entry name" value="SIGMA54_INTERACT_4"/>
    <property type="match status" value="1"/>
</dbReference>
<sequence length="473" mass="49753">MSSRYEEVRAMGQSLAPARISASWARSETYGAPTEAVDPAFTGAVDDGSLFARCGGEVLAGLHEGLPGEPISLMLTDADGIVVSRLCDERGLTDALDRTYLAPGFAFGEREAGTTGLGLALADRVPSLVRGDEHYCTGLWGYTCAAAPVLDPVDGSLLGSINLTTWSQRSDGLLLALARTAAGQTSALMLAHGRGASPRRAPRGEVFRVAPQPVGGTAALGPAWAAALDEVRDALRDGARVGVVGEPGAGKSALLAAALRTVRPRHRVLHARPPAAEDAVSWLSLWSPELGKDDTAVIAGRVHELPTPVATRLAALVRSLPGATLAVTAGGVDGVPDALSGLLDVVVEVPALRHRPEDVPVLAAHFARDGVAFTDAAARALRTYSWPGNVEQLRRTVRDASARSSLVDVRHLPPELLATRSGSLTRIESLERDELVRCLTEHGMSVTRAAETLGISRATAYRRVQRYGITTPR</sequence>
<keyword evidence="7" id="KW-1185">Reference proteome</keyword>
<dbReference type="InterPro" id="IPR029016">
    <property type="entry name" value="GAF-like_dom_sf"/>
</dbReference>
<dbReference type="GO" id="GO:0005524">
    <property type="term" value="F:ATP binding"/>
    <property type="evidence" value="ECO:0007669"/>
    <property type="project" value="UniProtKB-KW"/>
</dbReference>
<dbReference type="PANTHER" id="PTHR32071:SF122">
    <property type="entry name" value="SIGMA FACTOR"/>
    <property type="match status" value="1"/>
</dbReference>
<evidence type="ECO:0000256" key="4">
    <source>
        <dbReference type="ARBA" id="ARBA00023163"/>
    </source>
</evidence>
<organism evidence="6 7">
    <name type="scientific">Pseudonocardia alni</name>
    <name type="common">Amycolata alni</name>
    <dbReference type="NCBI Taxonomy" id="33907"/>
    <lineage>
        <taxon>Bacteria</taxon>
        <taxon>Bacillati</taxon>
        <taxon>Actinomycetota</taxon>
        <taxon>Actinomycetes</taxon>
        <taxon>Pseudonocardiales</taxon>
        <taxon>Pseudonocardiaceae</taxon>
        <taxon>Pseudonocardia</taxon>
    </lineage>
</organism>
<dbReference type="Pfam" id="PF25601">
    <property type="entry name" value="AAA_lid_14"/>
    <property type="match status" value="1"/>
</dbReference>
<dbReference type="InterPro" id="IPR027417">
    <property type="entry name" value="P-loop_NTPase"/>
</dbReference>
<gene>
    <name evidence="6" type="ORF">HDA37_003511</name>
</gene>
<dbReference type="Gene3D" id="1.10.10.60">
    <property type="entry name" value="Homeodomain-like"/>
    <property type="match status" value="1"/>
</dbReference>
<name>A0A852WBP7_PSEA5</name>
<keyword evidence="4" id="KW-0804">Transcription</keyword>
<evidence type="ECO:0000256" key="1">
    <source>
        <dbReference type="ARBA" id="ARBA00022741"/>
    </source>
</evidence>
<dbReference type="InterPro" id="IPR009057">
    <property type="entry name" value="Homeodomain-like_sf"/>
</dbReference>
<dbReference type="SUPFAM" id="SSF52540">
    <property type="entry name" value="P-loop containing nucleoside triphosphate hydrolases"/>
    <property type="match status" value="1"/>
</dbReference>
<dbReference type="GeneID" id="98053226"/>
<dbReference type="InterPro" id="IPR058031">
    <property type="entry name" value="AAA_lid_NorR"/>
</dbReference>
<protein>
    <submittedName>
        <fullName evidence="6">Energy-coupling factor transporter ATP-binding protein EcfA2</fullName>
    </submittedName>
</protein>
<dbReference type="SUPFAM" id="SSF46689">
    <property type="entry name" value="Homeodomain-like"/>
    <property type="match status" value="1"/>
</dbReference>
<dbReference type="Proteomes" id="UP000549695">
    <property type="component" value="Unassembled WGS sequence"/>
</dbReference>
<comment type="caution">
    <text evidence="6">The sequence shown here is derived from an EMBL/GenBank/DDBJ whole genome shotgun (WGS) entry which is preliminary data.</text>
</comment>
<dbReference type="GO" id="GO:0006355">
    <property type="term" value="P:regulation of DNA-templated transcription"/>
    <property type="evidence" value="ECO:0007669"/>
    <property type="project" value="InterPro"/>
</dbReference>
<dbReference type="Gene3D" id="1.10.8.60">
    <property type="match status" value="1"/>
</dbReference>
<accession>A0A852WBP7</accession>
<proteinExistence type="predicted"/>
<dbReference type="PANTHER" id="PTHR32071">
    <property type="entry name" value="TRANSCRIPTIONAL REGULATORY PROTEIN"/>
    <property type="match status" value="1"/>
</dbReference>
<evidence type="ECO:0000256" key="3">
    <source>
        <dbReference type="ARBA" id="ARBA00023015"/>
    </source>
</evidence>
<keyword evidence="2 6" id="KW-0067">ATP-binding</keyword>